<dbReference type="PROSITE" id="PS51147">
    <property type="entry name" value="PFTA"/>
    <property type="match status" value="1"/>
</dbReference>
<organism evidence="5 6">
    <name type="scientific">Ilex paraguariensis</name>
    <name type="common">yerba mate</name>
    <dbReference type="NCBI Taxonomy" id="185542"/>
    <lineage>
        <taxon>Eukaryota</taxon>
        <taxon>Viridiplantae</taxon>
        <taxon>Streptophyta</taxon>
        <taxon>Embryophyta</taxon>
        <taxon>Tracheophyta</taxon>
        <taxon>Spermatophyta</taxon>
        <taxon>Magnoliopsida</taxon>
        <taxon>eudicotyledons</taxon>
        <taxon>Gunneridae</taxon>
        <taxon>Pentapetalae</taxon>
        <taxon>asterids</taxon>
        <taxon>campanulids</taxon>
        <taxon>Aquifoliales</taxon>
        <taxon>Aquifoliaceae</taxon>
        <taxon>Ilex</taxon>
    </lineage>
</organism>
<keyword evidence="2" id="KW-0637">Prenyltransferase</keyword>
<comment type="caution">
    <text evidence="5">The sequence shown here is derived from an EMBL/GenBank/DDBJ whole genome shotgun (WGS) entry which is preliminary data.</text>
</comment>
<name>A0ABC8UUU3_9AQUA</name>
<gene>
    <name evidence="5" type="ORF">ILEXP_LOCUS55198</name>
</gene>
<evidence type="ECO:0000313" key="6">
    <source>
        <dbReference type="Proteomes" id="UP001642360"/>
    </source>
</evidence>
<evidence type="ECO:0000256" key="2">
    <source>
        <dbReference type="ARBA" id="ARBA00022602"/>
    </source>
</evidence>
<protein>
    <submittedName>
        <fullName evidence="5">Uncharacterized protein</fullName>
    </submittedName>
</protein>
<evidence type="ECO:0000256" key="3">
    <source>
        <dbReference type="ARBA" id="ARBA00022679"/>
    </source>
</evidence>
<accession>A0ABC8UUU3</accession>
<proteinExistence type="inferred from homology"/>
<dbReference type="PANTHER" id="PTHR11129">
    <property type="entry name" value="PROTEIN FARNESYLTRANSFERASE ALPHA SUBUNIT/RAB GERANYLGERANYL TRANSFERASE ALPHA SUBUNIT"/>
    <property type="match status" value="1"/>
</dbReference>
<dbReference type="PANTHER" id="PTHR11129:SF10">
    <property type="entry name" value="PROTEIN PRENYLYLTRANSFERASE SUPERFAMILY PROTEIN"/>
    <property type="match status" value="1"/>
</dbReference>
<dbReference type="Pfam" id="PF01239">
    <property type="entry name" value="PPTA"/>
    <property type="match status" value="1"/>
</dbReference>
<keyword evidence="6" id="KW-1185">Reference proteome</keyword>
<dbReference type="GO" id="GO:0004659">
    <property type="term" value="F:prenyltransferase activity"/>
    <property type="evidence" value="ECO:0007669"/>
    <property type="project" value="UniProtKB-KW"/>
</dbReference>
<dbReference type="InterPro" id="IPR002088">
    <property type="entry name" value="Prenyl_trans_a"/>
</dbReference>
<comment type="similarity">
    <text evidence="1">Belongs to the protein prenyltransferase subunit alpha family.</text>
</comment>
<reference evidence="5 6" key="1">
    <citation type="submission" date="2024-02" db="EMBL/GenBank/DDBJ databases">
        <authorList>
            <person name="Vignale AGUSTIN F."/>
            <person name="Sosa J E."/>
            <person name="Modenutti C."/>
        </authorList>
    </citation>
    <scope>NUCLEOTIDE SEQUENCE [LARGE SCALE GENOMIC DNA]</scope>
</reference>
<sequence length="210" mass="23586">RNRQIDEVGFIHPSQFVALIEEAGGPSLSSVGSVLHSTDGTIKSKISEVNFSKLVFWSKDHKLGISTLFLLPLYNAAKDAFMAALEQYKMLSNLYGKKNESEDGNAVNFYSSSLNAFETEVMKHSRAVLLLSCDFGTAWNARKLVVSKKQHFPVFLDELLLSALVLSYSPKSECAWNHRRWVIKIIAGRCSNLQEIMERESELVKKIAEV</sequence>
<evidence type="ECO:0000256" key="4">
    <source>
        <dbReference type="ARBA" id="ARBA00022737"/>
    </source>
</evidence>
<dbReference type="Gene3D" id="1.25.40.120">
    <property type="entry name" value="Protein prenylyltransferase"/>
    <property type="match status" value="1"/>
</dbReference>
<keyword evidence="3" id="KW-0808">Transferase</keyword>
<feature type="non-terminal residue" evidence="5">
    <location>
        <position position="1"/>
    </location>
</feature>
<dbReference type="EMBL" id="CAUOFW020009102">
    <property type="protein sequence ID" value="CAK9184850.1"/>
    <property type="molecule type" value="Genomic_DNA"/>
</dbReference>
<dbReference type="AlphaFoldDB" id="A0ABC8UUU3"/>
<keyword evidence="4" id="KW-0677">Repeat</keyword>
<evidence type="ECO:0000313" key="5">
    <source>
        <dbReference type="EMBL" id="CAK9184850.1"/>
    </source>
</evidence>
<evidence type="ECO:0000256" key="1">
    <source>
        <dbReference type="ARBA" id="ARBA00006734"/>
    </source>
</evidence>
<dbReference type="SUPFAM" id="SSF48439">
    <property type="entry name" value="Protein prenylyltransferase"/>
    <property type="match status" value="1"/>
</dbReference>
<dbReference type="Proteomes" id="UP001642360">
    <property type="component" value="Unassembled WGS sequence"/>
</dbReference>